<dbReference type="AlphaFoldDB" id="A0AAW2SBB8"/>
<dbReference type="InterPro" id="IPR015424">
    <property type="entry name" value="PyrdxlP-dep_Trfase"/>
</dbReference>
<dbReference type="PANTHER" id="PTHR43092:SF9">
    <property type="entry name" value="L-CYSTEINE DESULFHYDRASE-LIKE"/>
    <property type="match status" value="1"/>
</dbReference>
<reference evidence="3" key="1">
    <citation type="submission" date="2020-06" db="EMBL/GenBank/DDBJ databases">
        <authorList>
            <person name="Li T."/>
            <person name="Hu X."/>
            <person name="Zhang T."/>
            <person name="Song X."/>
            <person name="Zhang H."/>
            <person name="Dai N."/>
            <person name="Sheng W."/>
            <person name="Hou X."/>
            <person name="Wei L."/>
        </authorList>
    </citation>
    <scope>NUCLEOTIDE SEQUENCE</scope>
    <source>
        <strain evidence="3">KEN8</strain>
        <tissue evidence="3">Leaf</tissue>
    </source>
</reference>
<dbReference type="SUPFAM" id="SSF53383">
    <property type="entry name" value="PLP-dependent transferases"/>
    <property type="match status" value="1"/>
</dbReference>
<organism evidence="3">
    <name type="scientific">Sesamum calycinum</name>
    <dbReference type="NCBI Taxonomy" id="2727403"/>
    <lineage>
        <taxon>Eukaryota</taxon>
        <taxon>Viridiplantae</taxon>
        <taxon>Streptophyta</taxon>
        <taxon>Embryophyta</taxon>
        <taxon>Tracheophyta</taxon>
        <taxon>Spermatophyta</taxon>
        <taxon>Magnoliopsida</taxon>
        <taxon>eudicotyledons</taxon>
        <taxon>Gunneridae</taxon>
        <taxon>Pentapetalae</taxon>
        <taxon>asterids</taxon>
        <taxon>lamiids</taxon>
        <taxon>Lamiales</taxon>
        <taxon>Pedaliaceae</taxon>
        <taxon>Sesamum</taxon>
    </lineage>
</organism>
<dbReference type="PANTHER" id="PTHR43092">
    <property type="entry name" value="L-CYSTEINE DESULFHYDRASE"/>
    <property type="match status" value="1"/>
</dbReference>
<evidence type="ECO:0000313" key="3">
    <source>
        <dbReference type="EMBL" id="KAL0389781.1"/>
    </source>
</evidence>
<dbReference type="EMBL" id="JACGWM010000002">
    <property type="protein sequence ID" value="KAL0389781.1"/>
    <property type="molecule type" value="Genomic_DNA"/>
</dbReference>
<keyword evidence="1" id="KW-0663">Pyridoxal phosphate</keyword>
<name>A0AAW2SBB8_9LAMI</name>
<sequence>MDPPAGPEDPRAATNGDNSHIPKKPKLSFITQSQILEEFAHHQPGIARINNGSFGSCPASIIAAQKSWQLRFLRQPDDFFFNHLQRQIIHSRSIIKDLINADHVDEVSIVDNATTAAAIVLQHVGWAFAEGRFQKGDAVVMLHCAFQAVKKSIEAYVTRAGGSVIVVHLPFPVNSDEES</sequence>
<dbReference type="InterPro" id="IPR015421">
    <property type="entry name" value="PyrdxlP-dep_Trfase_major"/>
</dbReference>
<accession>A0AAW2SBB8</accession>
<gene>
    <name evidence="3" type="ORF">Scaly_0335200</name>
</gene>
<feature type="region of interest" description="Disordered" evidence="2">
    <location>
        <begin position="1"/>
        <end position="24"/>
    </location>
</feature>
<evidence type="ECO:0000256" key="1">
    <source>
        <dbReference type="ARBA" id="ARBA00022898"/>
    </source>
</evidence>
<protein>
    <submittedName>
        <fullName evidence="3">L-cysteine desulfhydrase</fullName>
    </submittedName>
</protein>
<proteinExistence type="predicted"/>
<comment type="caution">
    <text evidence="3">The sequence shown here is derived from an EMBL/GenBank/DDBJ whole genome shotgun (WGS) entry which is preliminary data.</text>
</comment>
<dbReference type="Gene3D" id="3.40.640.10">
    <property type="entry name" value="Type I PLP-dependent aspartate aminotransferase-like (Major domain)"/>
    <property type="match status" value="1"/>
</dbReference>
<evidence type="ECO:0000256" key="2">
    <source>
        <dbReference type="SAM" id="MobiDB-lite"/>
    </source>
</evidence>
<reference evidence="3" key="2">
    <citation type="journal article" date="2024" name="Plant">
        <title>Genomic evolution and insights into agronomic trait innovations of Sesamum species.</title>
        <authorList>
            <person name="Miao H."/>
            <person name="Wang L."/>
            <person name="Qu L."/>
            <person name="Liu H."/>
            <person name="Sun Y."/>
            <person name="Le M."/>
            <person name="Wang Q."/>
            <person name="Wei S."/>
            <person name="Zheng Y."/>
            <person name="Lin W."/>
            <person name="Duan Y."/>
            <person name="Cao H."/>
            <person name="Xiong S."/>
            <person name="Wang X."/>
            <person name="Wei L."/>
            <person name="Li C."/>
            <person name="Ma Q."/>
            <person name="Ju M."/>
            <person name="Zhao R."/>
            <person name="Li G."/>
            <person name="Mu C."/>
            <person name="Tian Q."/>
            <person name="Mei H."/>
            <person name="Zhang T."/>
            <person name="Gao T."/>
            <person name="Zhang H."/>
        </authorList>
    </citation>
    <scope>NUCLEOTIDE SEQUENCE</scope>
    <source>
        <strain evidence="3">KEN8</strain>
    </source>
</reference>